<proteinExistence type="predicted"/>
<evidence type="ECO:0000256" key="1">
    <source>
        <dbReference type="ARBA" id="ARBA00023015"/>
    </source>
</evidence>
<dbReference type="PROSITE" id="PS51118">
    <property type="entry name" value="HTH_HXLR"/>
    <property type="match status" value="1"/>
</dbReference>
<evidence type="ECO:0000256" key="2">
    <source>
        <dbReference type="ARBA" id="ARBA00023125"/>
    </source>
</evidence>
<evidence type="ECO:0000259" key="4">
    <source>
        <dbReference type="PROSITE" id="PS51118"/>
    </source>
</evidence>
<dbReference type="Gene3D" id="1.10.10.10">
    <property type="entry name" value="Winged helix-like DNA-binding domain superfamily/Winged helix DNA-binding domain"/>
    <property type="match status" value="1"/>
</dbReference>
<dbReference type="InterPro" id="IPR036390">
    <property type="entry name" value="WH_DNA-bd_sf"/>
</dbReference>
<feature type="domain" description="HTH hxlR-type" evidence="4">
    <location>
        <begin position="10"/>
        <end position="106"/>
    </location>
</feature>
<keyword evidence="6" id="KW-1185">Reference proteome</keyword>
<dbReference type="PANTHER" id="PTHR33204:SF29">
    <property type="entry name" value="TRANSCRIPTIONAL REGULATOR"/>
    <property type="match status" value="1"/>
</dbReference>
<dbReference type="Pfam" id="PF01638">
    <property type="entry name" value="HxlR"/>
    <property type="match status" value="1"/>
</dbReference>
<reference evidence="5 6" key="1">
    <citation type="submission" date="2024-10" db="EMBL/GenBank/DDBJ databases">
        <title>The Natural Products Discovery Center: Release of the First 8490 Sequenced Strains for Exploring Actinobacteria Biosynthetic Diversity.</title>
        <authorList>
            <person name="Kalkreuter E."/>
            <person name="Kautsar S.A."/>
            <person name="Yang D."/>
            <person name="Bader C.D."/>
            <person name="Teijaro C.N."/>
            <person name="Fluegel L."/>
            <person name="Davis C.M."/>
            <person name="Simpson J.R."/>
            <person name="Lauterbach L."/>
            <person name="Steele A.D."/>
            <person name="Gui C."/>
            <person name="Meng S."/>
            <person name="Li G."/>
            <person name="Viehrig K."/>
            <person name="Ye F."/>
            <person name="Su P."/>
            <person name="Kiefer A.F."/>
            <person name="Nichols A."/>
            <person name="Cepeda A.J."/>
            <person name="Yan W."/>
            <person name="Fan B."/>
            <person name="Jiang Y."/>
            <person name="Adhikari A."/>
            <person name="Zheng C.-J."/>
            <person name="Schuster L."/>
            <person name="Cowan T.M."/>
            <person name="Smanski M.J."/>
            <person name="Chevrette M.G."/>
            <person name="De Carvalho L.P.S."/>
            <person name="Shen B."/>
        </authorList>
    </citation>
    <scope>NUCLEOTIDE SEQUENCE [LARGE SCALE GENOMIC DNA]</scope>
    <source>
        <strain evidence="5 6">NPDC020568</strain>
    </source>
</reference>
<name>A0ABW7TPG1_9NOCA</name>
<dbReference type="InterPro" id="IPR002577">
    <property type="entry name" value="HTH_HxlR"/>
</dbReference>
<keyword evidence="1" id="KW-0805">Transcription regulation</keyword>
<protein>
    <submittedName>
        <fullName evidence="5">Winged helix-turn-helix transcriptional regulator</fullName>
    </submittedName>
</protein>
<dbReference type="GeneID" id="93503329"/>
<comment type="caution">
    <text evidence="5">The sequence shown here is derived from an EMBL/GenBank/DDBJ whole genome shotgun (WGS) entry which is preliminary data.</text>
</comment>
<dbReference type="PANTHER" id="PTHR33204">
    <property type="entry name" value="TRANSCRIPTIONAL REGULATOR, MARR FAMILY"/>
    <property type="match status" value="1"/>
</dbReference>
<keyword evidence="3" id="KW-0804">Transcription</keyword>
<sequence>MSVQRAGYSCPIELAVETIGGKWAVVVLGHLKERPLRYSELRRRIAGITEKMLTQRLRELEAAGLVERTVHDGVPAAVTYRLADPELQPVLQALYDWGDALAARRNISIRPLESESIGPD</sequence>
<gene>
    <name evidence="5" type="ORF">ACH4WX_19640</name>
</gene>
<dbReference type="RefSeq" id="WP_197039655.1">
    <property type="nucleotide sequence ID" value="NZ_JBIRUQ010000004.1"/>
</dbReference>
<evidence type="ECO:0000313" key="5">
    <source>
        <dbReference type="EMBL" id="MFI1462932.1"/>
    </source>
</evidence>
<evidence type="ECO:0000256" key="3">
    <source>
        <dbReference type="ARBA" id="ARBA00023163"/>
    </source>
</evidence>
<dbReference type="SUPFAM" id="SSF46785">
    <property type="entry name" value="Winged helix' DNA-binding domain"/>
    <property type="match status" value="1"/>
</dbReference>
<dbReference type="Proteomes" id="UP001611263">
    <property type="component" value="Unassembled WGS sequence"/>
</dbReference>
<evidence type="ECO:0000313" key="6">
    <source>
        <dbReference type="Proteomes" id="UP001611263"/>
    </source>
</evidence>
<dbReference type="InterPro" id="IPR036388">
    <property type="entry name" value="WH-like_DNA-bd_sf"/>
</dbReference>
<dbReference type="EMBL" id="JBIRUQ010000004">
    <property type="protein sequence ID" value="MFI1462932.1"/>
    <property type="molecule type" value="Genomic_DNA"/>
</dbReference>
<organism evidence="5 6">
    <name type="scientific">Nocardia carnea</name>
    <dbReference type="NCBI Taxonomy" id="37328"/>
    <lineage>
        <taxon>Bacteria</taxon>
        <taxon>Bacillati</taxon>
        <taxon>Actinomycetota</taxon>
        <taxon>Actinomycetes</taxon>
        <taxon>Mycobacteriales</taxon>
        <taxon>Nocardiaceae</taxon>
        <taxon>Nocardia</taxon>
    </lineage>
</organism>
<keyword evidence="2" id="KW-0238">DNA-binding</keyword>
<accession>A0ABW7TPG1</accession>